<dbReference type="Proteomes" id="UP000696931">
    <property type="component" value="Unassembled WGS sequence"/>
</dbReference>
<sequence length="172" mass="19308">MLFTDDFSSAALEGWRPDLDGVWSVWRGMLRADLPDEKQLRSLIHAGDDAWTDYALDFDVCMMRGVDKGAVLRIEGQTGVGVDLRGGSYQDVLVHVREWRLGRVGVTNPNGTWQHVRVEAHGTRWRVFVNGELKLDRHDARRPRGHIALAAYTGGVGQCTVYYDNVVVTALE</sequence>
<feature type="domain" description="3-keto-alpha-glucoside-1,2-lyase/3-keto-2-hydroxy-glucal hydratase" evidence="1">
    <location>
        <begin position="5"/>
        <end position="168"/>
    </location>
</feature>
<evidence type="ECO:0000259" key="1">
    <source>
        <dbReference type="Pfam" id="PF06439"/>
    </source>
</evidence>
<protein>
    <submittedName>
        <fullName evidence="2">DUF1080 domain-containing protein</fullName>
    </submittedName>
</protein>
<dbReference type="Gene3D" id="2.60.120.560">
    <property type="entry name" value="Exo-inulinase, domain 1"/>
    <property type="match status" value="1"/>
</dbReference>
<dbReference type="AlphaFoldDB" id="A0A933W126"/>
<proteinExistence type="predicted"/>
<gene>
    <name evidence="2" type="ORF">HZA61_03815</name>
</gene>
<dbReference type="GO" id="GO:0016787">
    <property type="term" value="F:hydrolase activity"/>
    <property type="evidence" value="ECO:0007669"/>
    <property type="project" value="InterPro"/>
</dbReference>
<dbReference type="InterPro" id="IPR010496">
    <property type="entry name" value="AL/BT2_dom"/>
</dbReference>
<accession>A0A933W126</accession>
<organism evidence="2 3">
    <name type="scientific">Eiseniibacteriota bacterium</name>
    <dbReference type="NCBI Taxonomy" id="2212470"/>
    <lineage>
        <taxon>Bacteria</taxon>
        <taxon>Candidatus Eiseniibacteriota</taxon>
    </lineage>
</organism>
<name>A0A933W126_UNCEI</name>
<dbReference type="EMBL" id="JACRIW010000031">
    <property type="protein sequence ID" value="MBI5168595.1"/>
    <property type="molecule type" value="Genomic_DNA"/>
</dbReference>
<comment type="caution">
    <text evidence="2">The sequence shown here is derived from an EMBL/GenBank/DDBJ whole genome shotgun (WGS) entry which is preliminary data.</text>
</comment>
<evidence type="ECO:0000313" key="3">
    <source>
        <dbReference type="Proteomes" id="UP000696931"/>
    </source>
</evidence>
<reference evidence="2" key="1">
    <citation type="submission" date="2020-07" db="EMBL/GenBank/DDBJ databases">
        <title>Huge and variable diversity of episymbiotic CPR bacteria and DPANN archaea in groundwater ecosystems.</title>
        <authorList>
            <person name="He C.Y."/>
            <person name="Keren R."/>
            <person name="Whittaker M."/>
            <person name="Farag I.F."/>
            <person name="Doudna J."/>
            <person name="Cate J.H.D."/>
            <person name="Banfield J.F."/>
        </authorList>
    </citation>
    <scope>NUCLEOTIDE SEQUENCE</scope>
    <source>
        <strain evidence="2">NC_groundwater_1813_Pr3_B-0.1um_71_17</strain>
    </source>
</reference>
<evidence type="ECO:0000313" key="2">
    <source>
        <dbReference type="EMBL" id="MBI5168595.1"/>
    </source>
</evidence>
<dbReference type="Pfam" id="PF06439">
    <property type="entry name" value="3keto-disac_hyd"/>
    <property type="match status" value="1"/>
</dbReference>